<dbReference type="Proteomes" id="UP000002217">
    <property type="component" value="Chromosome"/>
</dbReference>
<protein>
    <submittedName>
        <fullName evidence="1">Uncharacterized protein</fullName>
    </submittedName>
</protein>
<sequence>MLKIELLTRNVSKKADILTFLANQSGVQASGTVVEVPGLRLEISNDYLLFEIRSWDRADQIVPLLFSIRPNVYSPTYYEPYSEQKLLITTRARPITDIIPELSAIEHLNLENSELAGNFEVKWRSRDVAVLARCYLMVEGEVAVCRVKFETINRETEYYARECIENIVFHHVLMPFCADFIRMEEPSVSGPYIESSGKISLLRCSQLINNVNIQANLEYLPETDEIKLVFSQNNYISFREQSGESSYNVYFFEARVLTSELLSLLCEFLDLTTLEIKAQMQNIIIDPNQLVKELGFQKDHEFYHFSRNNGFRVVYNIKLGLLQLEKNIDLTELNVDREFVVNSIIAIHGQMREFLSKVKDCAV</sequence>
<dbReference type="STRING" id="485916.Dtox_1263"/>
<dbReference type="HOGENOM" id="CLU_775508_0_0_9"/>
<gene>
    <name evidence="1" type="ordered locus">Dtox_1263</name>
</gene>
<name>C8W5G3_DESAS</name>
<dbReference type="AlphaFoldDB" id="C8W5G3"/>
<dbReference type="EMBL" id="CP001720">
    <property type="protein sequence ID" value="ACV62145.1"/>
    <property type="molecule type" value="Genomic_DNA"/>
</dbReference>
<organism evidence="1 2">
    <name type="scientific">Desulfofarcimen acetoxidans (strain ATCC 49208 / DSM 771 / KCTC 5769 / VKM B-1644 / 5575)</name>
    <name type="common">Desulfotomaculum acetoxidans</name>
    <dbReference type="NCBI Taxonomy" id="485916"/>
    <lineage>
        <taxon>Bacteria</taxon>
        <taxon>Bacillati</taxon>
        <taxon>Bacillota</taxon>
        <taxon>Clostridia</taxon>
        <taxon>Eubacteriales</taxon>
        <taxon>Peptococcaceae</taxon>
        <taxon>Desulfofarcimen</taxon>
    </lineage>
</organism>
<evidence type="ECO:0000313" key="2">
    <source>
        <dbReference type="Proteomes" id="UP000002217"/>
    </source>
</evidence>
<dbReference type="KEGG" id="dae:Dtox_1263"/>
<reference evidence="1 2" key="1">
    <citation type="journal article" date="2009" name="Stand. Genomic Sci.">
        <title>Complete genome sequence of Desulfotomaculum acetoxidans type strain (5575).</title>
        <authorList>
            <person name="Spring S."/>
            <person name="Lapidus A."/>
            <person name="Schroder M."/>
            <person name="Gleim D."/>
            <person name="Sims D."/>
            <person name="Meincke L."/>
            <person name="Glavina Del Rio T."/>
            <person name="Tice H."/>
            <person name="Copeland A."/>
            <person name="Cheng J.F."/>
            <person name="Lucas S."/>
            <person name="Chen F."/>
            <person name="Nolan M."/>
            <person name="Bruce D."/>
            <person name="Goodwin L."/>
            <person name="Pitluck S."/>
            <person name="Ivanova N."/>
            <person name="Mavromatis K."/>
            <person name="Mikhailova N."/>
            <person name="Pati A."/>
            <person name="Chen A."/>
            <person name="Palaniappan K."/>
            <person name="Land M."/>
            <person name="Hauser L."/>
            <person name="Chang Y.J."/>
            <person name="Jeffries C.D."/>
            <person name="Chain P."/>
            <person name="Saunders E."/>
            <person name="Brettin T."/>
            <person name="Detter J.C."/>
            <person name="Goker M."/>
            <person name="Bristow J."/>
            <person name="Eisen J.A."/>
            <person name="Markowitz V."/>
            <person name="Hugenholtz P."/>
            <person name="Kyrpides N.C."/>
            <person name="Klenk H.P."/>
            <person name="Han C."/>
        </authorList>
    </citation>
    <scope>NUCLEOTIDE SEQUENCE [LARGE SCALE GENOMIC DNA]</scope>
    <source>
        <strain evidence="2">ATCC 49208 / DSM 771 / VKM B-1644</strain>
    </source>
</reference>
<keyword evidence="2" id="KW-1185">Reference proteome</keyword>
<accession>C8W5G3</accession>
<proteinExistence type="predicted"/>
<evidence type="ECO:0000313" key="1">
    <source>
        <dbReference type="EMBL" id="ACV62145.1"/>
    </source>
</evidence>
<dbReference type="eggNOG" id="ENOG50341K1">
    <property type="taxonomic scope" value="Bacteria"/>
</dbReference>